<feature type="region of interest" description="Disordered" evidence="1">
    <location>
        <begin position="88"/>
        <end position="109"/>
    </location>
</feature>
<name>A0A7S2WM01_9STRA</name>
<sequence length="204" mass="21804">MAAWIPPGANLSAAMESLCGPPLVPEGLESLCVPAEVDDEMLVEELTAVLFAEEGGGAAPPLPGTAGGGGVTRLASLIPVLPVSSLGSPGGGHCGARKPQPKPQSKASDCAQDGDVFLAIRRLERQGAPVVVLPRVPDPLRRARRAKAKWRLEEKREARRQRQILEKRYPRRSVAAKGRTRVHGKFQAEKSVSWTPMAQIRVSS</sequence>
<evidence type="ECO:0000256" key="1">
    <source>
        <dbReference type="SAM" id="MobiDB-lite"/>
    </source>
</evidence>
<reference evidence="2" key="1">
    <citation type="submission" date="2021-01" db="EMBL/GenBank/DDBJ databases">
        <authorList>
            <person name="Corre E."/>
            <person name="Pelletier E."/>
            <person name="Niang G."/>
            <person name="Scheremetjew M."/>
            <person name="Finn R."/>
            <person name="Kale V."/>
            <person name="Holt S."/>
            <person name="Cochrane G."/>
            <person name="Meng A."/>
            <person name="Brown T."/>
            <person name="Cohen L."/>
        </authorList>
    </citation>
    <scope>NUCLEOTIDE SEQUENCE</scope>
    <source>
        <strain evidence="2">CCMP1243</strain>
    </source>
</reference>
<accession>A0A7S2WM01</accession>
<protein>
    <submittedName>
        <fullName evidence="2">Uncharacterized protein</fullName>
    </submittedName>
</protein>
<gene>
    <name evidence="2" type="ORF">RMAR1173_LOCUS12835</name>
</gene>
<organism evidence="2">
    <name type="scientific">Rhizochromulina marina</name>
    <dbReference type="NCBI Taxonomy" id="1034831"/>
    <lineage>
        <taxon>Eukaryota</taxon>
        <taxon>Sar</taxon>
        <taxon>Stramenopiles</taxon>
        <taxon>Ochrophyta</taxon>
        <taxon>Dictyochophyceae</taxon>
        <taxon>Rhizochromulinales</taxon>
        <taxon>Rhizochromulina</taxon>
    </lineage>
</organism>
<evidence type="ECO:0000313" key="2">
    <source>
        <dbReference type="EMBL" id="CAD9694511.1"/>
    </source>
</evidence>
<proteinExistence type="predicted"/>
<dbReference type="EMBL" id="HBHJ01019401">
    <property type="protein sequence ID" value="CAD9694511.1"/>
    <property type="molecule type" value="Transcribed_RNA"/>
</dbReference>
<dbReference type="AlphaFoldDB" id="A0A7S2WM01"/>